<proteinExistence type="predicted"/>
<gene>
    <name evidence="3" type="ORF">BECKTUN1418D_GA0071000_11405</name>
    <name evidence="4" type="ORF">BECKTUN1418E_GA0071001_11215</name>
    <name evidence="2" type="ORF">BECKTUN1418F_GA0071002_11265</name>
</gene>
<feature type="coiled-coil region" evidence="1">
    <location>
        <begin position="41"/>
        <end position="75"/>
    </location>
</feature>
<evidence type="ECO:0000313" key="4">
    <source>
        <dbReference type="EMBL" id="VFK66366.1"/>
    </source>
</evidence>
<dbReference type="SUPFAM" id="SSF56935">
    <property type="entry name" value="Porins"/>
    <property type="match status" value="1"/>
</dbReference>
<reference evidence="2" key="1">
    <citation type="submission" date="2019-02" db="EMBL/GenBank/DDBJ databases">
        <authorList>
            <person name="Gruber-Vodicka R. H."/>
            <person name="Seah K. B. B."/>
        </authorList>
    </citation>
    <scope>NUCLEOTIDE SEQUENCE</scope>
    <source>
        <strain evidence="3">BECK_BY1</strain>
        <strain evidence="4">BECK_BY2</strain>
        <strain evidence="2">BECK_BY3</strain>
    </source>
</reference>
<evidence type="ECO:0000256" key="1">
    <source>
        <dbReference type="SAM" id="Coils"/>
    </source>
</evidence>
<keyword evidence="1" id="KW-0175">Coiled coil</keyword>
<dbReference type="EMBL" id="CAADFX010000140">
    <property type="protein sequence ID" value="VFK60972.1"/>
    <property type="molecule type" value="Genomic_DNA"/>
</dbReference>
<dbReference type="EMBL" id="CAADFY010000126">
    <property type="protein sequence ID" value="VFK57764.1"/>
    <property type="molecule type" value="Genomic_DNA"/>
</dbReference>
<sequence length="457" mass="51049">MPRTVFTTSHSFRPFQRLATCTLMGACLVGAPLGQLSAASEDDLQQRIRQLEDELVTARAELEQAKESEQAAKIASVSPKVQFKSDSLGTLKIGGATRVNYAIGDYGSATGGPSRASGDSGNFELDTFRFNLDYENGPLIGKAEYRFYNGYNFLHTGWLGYNFEDESQVQVGVNRVPFGPGPYGVSQSWFFDQHYYVGLSDDMDLGVKYAKPLGNWKFDLAYYYSDEGSYAGDSRDSARYSYDVVNETGSGYEERNQFNLRGVYDFPNTAVDTKLGFSLQYGQLDSQGTQKDGDHYAGSLHMVNKWNDWTLATQLTRYRYDVGANQPLGSDKLVQMGSYDWSGWAGQVAAEAWIPAVSLSYHQATPSIPWLDYVIPYIEYSSIEKSENTFNDSELFILGAAWARGGWFIYTDLAFSNGNTFVGNEGNNTATACTNDFGKNCNHKWNTRFNVNFGYYF</sequence>
<evidence type="ECO:0000313" key="2">
    <source>
        <dbReference type="EMBL" id="VFK57764.1"/>
    </source>
</evidence>
<evidence type="ECO:0000313" key="3">
    <source>
        <dbReference type="EMBL" id="VFK60972.1"/>
    </source>
</evidence>
<protein>
    <recommendedName>
        <fullName evidence="5">Phosphate-selective porin O and P</fullName>
    </recommendedName>
</protein>
<organism evidence="2">
    <name type="scientific">Candidatus Kentrum sp. TUN</name>
    <dbReference type="NCBI Taxonomy" id="2126343"/>
    <lineage>
        <taxon>Bacteria</taxon>
        <taxon>Pseudomonadati</taxon>
        <taxon>Pseudomonadota</taxon>
        <taxon>Gammaproteobacteria</taxon>
        <taxon>Candidatus Kentrum</taxon>
    </lineage>
</organism>
<evidence type="ECO:0008006" key="5">
    <source>
        <dbReference type="Google" id="ProtNLM"/>
    </source>
</evidence>
<name>A0A450ZVD5_9GAMM</name>
<dbReference type="AlphaFoldDB" id="A0A450ZVD5"/>
<dbReference type="EMBL" id="CAADFV010000121">
    <property type="protein sequence ID" value="VFK66366.1"/>
    <property type="molecule type" value="Genomic_DNA"/>
</dbReference>
<accession>A0A450ZVD5</accession>